<keyword evidence="8" id="KW-0249">Electron transport</keyword>
<feature type="domain" description="Cytochrome b561 bacterial/Ni-hydrogenase" evidence="13">
    <location>
        <begin position="15"/>
        <end position="206"/>
    </location>
</feature>
<dbReference type="GO" id="GO:0005886">
    <property type="term" value="C:plasma membrane"/>
    <property type="evidence" value="ECO:0007669"/>
    <property type="project" value="UniProtKB-SubCell"/>
</dbReference>
<dbReference type="InterPro" id="IPR016174">
    <property type="entry name" value="Di-haem_cyt_TM"/>
</dbReference>
<evidence type="ECO:0000256" key="4">
    <source>
        <dbReference type="ARBA" id="ARBA00022475"/>
    </source>
</evidence>
<proteinExistence type="inferred from homology"/>
<dbReference type="GO" id="GO:0009055">
    <property type="term" value="F:electron transfer activity"/>
    <property type="evidence" value="ECO:0007669"/>
    <property type="project" value="InterPro"/>
</dbReference>
<comment type="similarity">
    <text evidence="2">Belongs to the HupC/HyaC/HydC family.</text>
</comment>
<dbReference type="PANTHER" id="PTHR30485:SF0">
    <property type="entry name" value="NI_FE-HYDROGENASE 1 B-TYPE CYTOCHROME SUBUNIT-RELATED"/>
    <property type="match status" value="1"/>
</dbReference>
<dbReference type="Gene3D" id="1.20.950.20">
    <property type="entry name" value="Transmembrane di-heme cytochromes, Chain C"/>
    <property type="match status" value="1"/>
</dbReference>
<feature type="transmembrane region" description="Helical" evidence="12">
    <location>
        <begin position="133"/>
        <end position="155"/>
    </location>
</feature>
<keyword evidence="3" id="KW-0813">Transport</keyword>
<keyword evidence="10" id="KW-0408">Iron</keyword>
<keyword evidence="5" id="KW-0349">Heme</keyword>
<dbReference type="PANTHER" id="PTHR30485">
    <property type="entry name" value="NI/FE-HYDROGENASE 1 B-TYPE CYTOCHROME SUBUNIT"/>
    <property type="match status" value="1"/>
</dbReference>
<evidence type="ECO:0000256" key="6">
    <source>
        <dbReference type="ARBA" id="ARBA00022692"/>
    </source>
</evidence>
<feature type="transmembrane region" description="Helical" evidence="12">
    <location>
        <begin position="60"/>
        <end position="79"/>
    </location>
</feature>
<keyword evidence="7" id="KW-0479">Metal-binding</keyword>
<dbReference type="InterPro" id="IPR011577">
    <property type="entry name" value="Cyt_b561_bac/Ni-Hgenase"/>
</dbReference>
<reference evidence="14 15" key="1">
    <citation type="submission" date="2019-08" db="EMBL/GenBank/DDBJ databases">
        <title>Genomic characterization of a novel candidate phylum (ARYD3) from a high temperature, high salinity tertiary oil reservoir in north central Oklahoma, USA.</title>
        <authorList>
            <person name="Youssef N.H."/>
            <person name="Yadav A."/>
            <person name="Elshahed M.S."/>
        </authorList>
    </citation>
    <scope>NUCLEOTIDE SEQUENCE [LARGE SCALE GENOMIC DNA]</scope>
    <source>
        <strain evidence="14">ARYD1</strain>
    </source>
</reference>
<protein>
    <submittedName>
        <fullName evidence="14">Cytochrome b/b6 domain-containing protein</fullName>
    </submittedName>
</protein>
<dbReference type="InterPro" id="IPR051542">
    <property type="entry name" value="Hydrogenase_cytochrome"/>
</dbReference>
<dbReference type="InterPro" id="IPR000516">
    <property type="entry name" value="Ni-dep_Hydgase_cyt-B"/>
</dbReference>
<evidence type="ECO:0000256" key="5">
    <source>
        <dbReference type="ARBA" id="ARBA00022617"/>
    </source>
</evidence>
<evidence type="ECO:0000256" key="7">
    <source>
        <dbReference type="ARBA" id="ARBA00022723"/>
    </source>
</evidence>
<dbReference type="GO" id="GO:0005506">
    <property type="term" value="F:iron ion binding"/>
    <property type="evidence" value="ECO:0007669"/>
    <property type="project" value="InterPro"/>
</dbReference>
<evidence type="ECO:0000256" key="9">
    <source>
        <dbReference type="ARBA" id="ARBA00022989"/>
    </source>
</evidence>
<name>A0A5D0MKE4_FLESI</name>
<keyword evidence="6 12" id="KW-0812">Transmembrane</keyword>
<keyword evidence="9 12" id="KW-1133">Transmembrane helix</keyword>
<keyword evidence="4" id="KW-1003">Cell membrane</keyword>
<evidence type="ECO:0000256" key="8">
    <source>
        <dbReference type="ARBA" id="ARBA00022982"/>
    </source>
</evidence>
<keyword evidence="11 12" id="KW-0472">Membrane</keyword>
<evidence type="ECO:0000256" key="10">
    <source>
        <dbReference type="ARBA" id="ARBA00023004"/>
    </source>
</evidence>
<dbReference type="GO" id="GO:0020037">
    <property type="term" value="F:heme binding"/>
    <property type="evidence" value="ECO:0007669"/>
    <property type="project" value="TreeGrafter"/>
</dbReference>
<dbReference type="AlphaFoldDB" id="A0A5D0MKE4"/>
<evidence type="ECO:0000256" key="3">
    <source>
        <dbReference type="ARBA" id="ARBA00022448"/>
    </source>
</evidence>
<organism evidence="14 15">
    <name type="scientific">Flexistipes sinusarabici</name>
    <dbReference type="NCBI Taxonomy" id="2352"/>
    <lineage>
        <taxon>Bacteria</taxon>
        <taxon>Pseudomonadati</taxon>
        <taxon>Deferribacterota</taxon>
        <taxon>Deferribacteres</taxon>
        <taxon>Deferribacterales</taxon>
        <taxon>Flexistipitaceae</taxon>
        <taxon>Flexistipes</taxon>
    </lineage>
</organism>
<dbReference type="Pfam" id="PF01292">
    <property type="entry name" value="Ni_hydr_CYTB"/>
    <property type="match status" value="1"/>
</dbReference>
<comment type="caution">
    <text evidence="14">The sequence shown here is derived from an EMBL/GenBank/DDBJ whole genome shotgun (WGS) entry which is preliminary data.</text>
</comment>
<feature type="transmembrane region" description="Helical" evidence="12">
    <location>
        <begin position="182"/>
        <end position="208"/>
    </location>
</feature>
<gene>
    <name evidence="14" type="ORF">FXF49_09240</name>
</gene>
<evidence type="ECO:0000256" key="11">
    <source>
        <dbReference type="ARBA" id="ARBA00023136"/>
    </source>
</evidence>
<evidence type="ECO:0000256" key="2">
    <source>
        <dbReference type="ARBA" id="ARBA00008622"/>
    </source>
</evidence>
<evidence type="ECO:0000256" key="12">
    <source>
        <dbReference type="SAM" id="Phobius"/>
    </source>
</evidence>
<evidence type="ECO:0000259" key="13">
    <source>
        <dbReference type="Pfam" id="PF01292"/>
    </source>
</evidence>
<dbReference type="PRINTS" id="PR00161">
    <property type="entry name" value="NIHGNASECYTB"/>
</dbReference>
<dbReference type="Proteomes" id="UP000323337">
    <property type="component" value="Unassembled WGS sequence"/>
</dbReference>
<evidence type="ECO:0000313" key="14">
    <source>
        <dbReference type="EMBL" id="TYB32872.1"/>
    </source>
</evidence>
<feature type="transmembrane region" description="Helical" evidence="12">
    <location>
        <begin position="21"/>
        <end position="40"/>
    </location>
</feature>
<dbReference type="GO" id="GO:0022904">
    <property type="term" value="P:respiratory electron transport chain"/>
    <property type="evidence" value="ECO:0007669"/>
    <property type="project" value="InterPro"/>
</dbReference>
<dbReference type="SUPFAM" id="SSF81342">
    <property type="entry name" value="Transmembrane di-heme cytochromes"/>
    <property type="match status" value="1"/>
</dbReference>
<evidence type="ECO:0000313" key="15">
    <source>
        <dbReference type="Proteomes" id="UP000323337"/>
    </source>
</evidence>
<evidence type="ECO:0000256" key="1">
    <source>
        <dbReference type="ARBA" id="ARBA00004651"/>
    </source>
</evidence>
<comment type="subcellular location">
    <subcellularLocation>
        <location evidence="1">Cell membrane</location>
        <topology evidence="1">Multi-pass membrane protein</topology>
    </subcellularLocation>
</comment>
<accession>A0A5D0MKE4</accession>
<dbReference type="EMBL" id="VSIV01000244">
    <property type="protein sequence ID" value="TYB32872.1"/>
    <property type="molecule type" value="Genomic_DNA"/>
</dbReference>
<sequence>MTMKIQNNNTVTVYRHDLLYRILHWAIVLEVLILFISGLGVSDYLPLTFISRGAARNLHVAVSMVWLGTVIFFIYYFIISGEYKWFSLSRLGESFDFLIEEVRGFILGKKMKSPVIYDKNKKRYIEKIVPTEILAWWGWFVLWIIMILTGLALFYPDNLMPVIMLSKALVPSAANAEVATRIVHLIVSLIFIVYIFIHAFASLSFGMVGSMITGVKKEVTVNSEKV</sequence>